<accession>A0A4C1X2S5</accession>
<evidence type="ECO:0000313" key="2">
    <source>
        <dbReference type="EMBL" id="GBP57282.1"/>
    </source>
</evidence>
<protein>
    <submittedName>
        <fullName evidence="2">Uncharacterized protein</fullName>
    </submittedName>
</protein>
<dbReference type="EMBL" id="BGZK01000712">
    <property type="protein sequence ID" value="GBP57282.1"/>
    <property type="molecule type" value="Genomic_DNA"/>
</dbReference>
<keyword evidence="3" id="KW-1185">Reference proteome</keyword>
<feature type="region of interest" description="Disordered" evidence="1">
    <location>
        <begin position="154"/>
        <end position="174"/>
    </location>
</feature>
<evidence type="ECO:0000256" key="1">
    <source>
        <dbReference type="SAM" id="MobiDB-lite"/>
    </source>
</evidence>
<gene>
    <name evidence="2" type="ORF">EVAR_44100_1</name>
</gene>
<dbReference type="AlphaFoldDB" id="A0A4C1X2S5"/>
<dbReference type="Proteomes" id="UP000299102">
    <property type="component" value="Unassembled WGS sequence"/>
</dbReference>
<name>A0A4C1X2S5_EUMVA</name>
<comment type="caution">
    <text evidence="2">The sequence shown here is derived from an EMBL/GenBank/DDBJ whole genome shotgun (WGS) entry which is preliminary data.</text>
</comment>
<evidence type="ECO:0000313" key="3">
    <source>
        <dbReference type="Proteomes" id="UP000299102"/>
    </source>
</evidence>
<reference evidence="2 3" key="1">
    <citation type="journal article" date="2019" name="Commun. Biol.">
        <title>The bagworm genome reveals a unique fibroin gene that provides high tensile strength.</title>
        <authorList>
            <person name="Kono N."/>
            <person name="Nakamura H."/>
            <person name="Ohtoshi R."/>
            <person name="Tomita M."/>
            <person name="Numata K."/>
            <person name="Arakawa K."/>
        </authorList>
    </citation>
    <scope>NUCLEOTIDE SEQUENCE [LARGE SCALE GENOMIC DNA]</scope>
</reference>
<proteinExistence type="predicted"/>
<feature type="compositionally biased region" description="Pro residues" evidence="1">
    <location>
        <begin position="162"/>
        <end position="171"/>
    </location>
</feature>
<organism evidence="2 3">
    <name type="scientific">Eumeta variegata</name>
    <name type="common">Bagworm moth</name>
    <name type="synonym">Eumeta japonica</name>
    <dbReference type="NCBI Taxonomy" id="151549"/>
    <lineage>
        <taxon>Eukaryota</taxon>
        <taxon>Metazoa</taxon>
        <taxon>Ecdysozoa</taxon>
        <taxon>Arthropoda</taxon>
        <taxon>Hexapoda</taxon>
        <taxon>Insecta</taxon>
        <taxon>Pterygota</taxon>
        <taxon>Neoptera</taxon>
        <taxon>Endopterygota</taxon>
        <taxon>Lepidoptera</taxon>
        <taxon>Glossata</taxon>
        <taxon>Ditrysia</taxon>
        <taxon>Tineoidea</taxon>
        <taxon>Psychidae</taxon>
        <taxon>Oiketicinae</taxon>
        <taxon>Eumeta</taxon>
    </lineage>
</organism>
<sequence>MVRMAYAHRMRPDCRHEKPSVVTREALMSLFEYKTAHATPPPARLMLRSRYSDNFHLLPNCANASAATPAPPNNARGAARPRSSITPRLSVVSRLCGGGVDLFVVIRQHAYLRQLHTAGVLHRICARVYVSPPFRLPYETLLWGKGPLSVRRSRAGRAGAGGPPPAPPAQPAPTSRCRYECGITRRDTAHSLVLTPCTRKIDVLFCLGTRRLRCARIWK</sequence>